<organism evidence="7 8">
    <name type="scientific">Streptomyces marokkonensis</name>
    <dbReference type="NCBI Taxonomy" id="324855"/>
    <lineage>
        <taxon>Bacteria</taxon>
        <taxon>Bacillati</taxon>
        <taxon>Actinomycetota</taxon>
        <taxon>Actinomycetes</taxon>
        <taxon>Kitasatosporales</taxon>
        <taxon>Streptomycetaceae</taxon>
        <taxon>Streptomyces</taxon>
    </lineage>
</organism>
<dbReference type="InterPro" id="IPR036390">
    <property type="entry name" value="WH_DNA-bd_sf"/>
</dbReference>
<evidence type="ECO:0000313" key="8">
    <source>
        <dbReference type="Proteomes" id="UP001601627"/>
    </source>
</evidence>
<evidence type="ECO:0000256" key="2">
    <source>
        <dbReference type="ARBA" id="ARBA00023125"/>
    </source>
</evidence>
<gene>
    <name evidence="7" type="ORF">ACFVZC_06740</name>
</gene>
<name>A0ABW6Q1N4_9ACTN</name>
<dbReference type="PANTHER" id="PTHR43537">
    <property type="entry name" value="TRANSCRIPTIONAL REGULATOR, GNTR FAMILY"/>
    <property type="match status" value="1"/>
</dbReference>
<dbReference type="Pfam" id="PF00392">
    <property type="entry name" value="GntR"/>
    <property type="match status" value="1"/>
</dbReference>
<feature type="domain" description="HTH gntR-type" evidence="5">
    <location>
        <begin position="68"/>
        <end position="125"/>
    </location>
</feature>
<dbReference type="InterPro" id="IPR011711">
    <property type="entry name" value="GntR_C"/>
</dbReference>
<dbReference type="SUPFAM" id="SSF48008">
    <property type="entry name" value="GntR ligand-binding domain-like"/>
    <property type="match status" value="1"/>
</dbReference>
<comment type="caution">
    <text evidence="7">The sequence shown here is derived from an EMBL/GenBank/DDBJ whole genome shotgun (WGS) entry which is preliminary data.</text>
</comment>
<evidence type="ECO:0000259" key="5">
    <source>
        <dbReference type="SMART" id="SM00345"/>
    </source>
</evidence>
<reference evidence="7 8" key="1">
    <citation type="submission" date="2024-09" db="EMBL/GenBank/DDBJ databases">
        <title>The Natural Products Discovery Center: Release of the First 8490 Sequenced Strains for Exploring Actinobacteria Biosynthetic Diversity.</title>
        <authorList>
            <person name="Kalkreuter E."/>
            <person name="Kautsar S.A."/>
            <person name="Yang D."/>
            <person name="Bader C.D."/>
            <person name="Teijaro C.N."/>
            <person name="Fluegel L."/>
            <person name="Davis C.M."/>
            <person name="Simpson J.R."/>
            <person name="Lauterbach L."/>
            <person name="Steele A.D."/>
            <person name="Gui C."/>
            <person name="Meng S."/>
            <person name="Li G."/>
            <person name="Viehrig K."/>
            <person name="Ye F."/>
            <person name="Su P."/>
            <person name="Kiefer A.F."/>
            <person name="Nichols A."/>
            <person name="Cepeda A.J."/>
            <person name="Yan W."/>
            <person name="Fan B."/>
            <person name="Jiang Y."/>
            <person name="Adhikari A."/>
            <person name="Zheng C.-J."/>
            <person name="Schuster L."/>
            <person name="Cowan T.M."/>
            <person name="Smanski M.J."/>
            <person name="Chevrette M.G."/>
            <person name="De Carvalho L.P.S."/>
            <person name="Shen B."/>
        </authorList>
    </citation>
    <scope>NUCLEOTIDE SEQUENCE [LARGE SCALE GENOMIC DNA]</scope>
    <source>
        <strain evidence="7 8">NPDC058328</strain>
    </source>
</reference>
<dbReference type="PANTHER" id="PTHR43537:SF5">
    <property type="entry name" value="UXU OPERON TRANSCRIPTIONAL REGULATOR"/>
    <property type="match status" value="1"/>
</dbReference>
<proteinExistence type="predicted"/>
<evidence type="ECO:0000313" key="7">
    <source>
        <dbReference type="EMBL" id="MFF1273091.1"/>
    </source>
</evidence>
<evidence type="ECO:0000256" key="1">
    <source>
        <dbReference type="ARBA" id="ARBA00023015"/>
    </source>
</evidence>
<dbReference type="Proteomes" id="UP001601627">
    <property type="component" value="Unassembled WGS sequence"/>
</dbReference>
<dbReference type="SUPFAM" id="SSF46785">
    <property type="entry name" value="Winged helix' DNA-binding domain"/>
    <property type="match status" value="1"/>
</dbReference>
<evidence type="ECO:0000259" key="6">
    <source>
        <dbReference type="SMART" id="SM00895"/>
    </source>
</evidence>
<feature type="region of interest" description="Disordered" evidence="4">
    <location>
        <begin position="1"/>
        <end position="69"/>
    </location>
</feature>
<accession>A0ABW6Q1N4</accession>
<dbReference type="InterPro" id="IPR008920">
    <property type="entry name" value="TF_FadR/GntR_C"/>
</dbReference>
<keyword evidence="1" id="KW-0805">Transcription regulation</keyword>
<dbReference type="Gene3D" id="1.10.10.10">
    <property type="entry name" value="Winged helix-like DNA-binding domain superfamily/Winged helix DNA-binding domain"/>
    <property type="match status" value="1"/>
</dbReference>
<dbReference type="Pfam" id="PF07729">
    <property type="entry name" value="FCD"/>
    <property type="match status" value="1"/>
</dbReference>
<dbReference type="Gene3D" id="1.20.120.530">
    <property type="entry name" value="GntR ligand-binding domain-like"/>
    <property type="match status" value="1"/>
</dbReference>
<evidence type="ECO:0000256" key="4">
    <source>
        <dbReference type="SAM" id="MobiDB-lite"/>
    </source>
</evidence>
<feature type="domain" description="GntR C-terminal" evidence="6">
    <location>
        <begin position="152"/>
        <end position="281"/>
    </location>
</feature>
<dbReference type="SMART" id="SM00345">
    <property type="entry name" value="HTH_GNTR"/>
    <property type="match status" value="1"/>
</dbReference>
<dbReference type="EMBL" id="JBHVZQ010000004">
    <property type="protein sequence ID" value="MFF1273091.1"/>
    <property type="molecule type" value="Genomic_DNA"/>
</dbReference>
<protein>
    <submittedName>
        <fullName evidence="7">FadR/GntR family transcriptional regulator</fullName>
    </submittedName>
</protein>
<dbReference type="RefSeq" id="WP_388233666.1">
    <property type="nucleotide sequence ID" value="NZ_JBHVZQ010000004.1"/>
</dbReference>
<keyword evidence="8" id="KW-1185">Reference proteome</keyword>
<evidence type="ECO:0000256" key="3">
    <source>
        <dbReference type="ARBA" id="ARBA00023163"/>
    </source>
</evidence>
<dbReference type="InterPro" id="IPR000524">
    <property type="entry name" value="Tscrpt_reg_HTH_GntR"/>
</dbReference>
<dbReference type="InterPro" id="IPR036388">
    <property type="entry name" value="WH-like_DNA-bd_sf"/>
</dbReference>
<keyword evidence="3" id="KW-0804">Transcription</keyword>
<sequence length="292" mass="31169">MTARGDDVGSTPDRTARHSTPDTAPSGGHGGAHLRRGGPAAGGSPSARRGRVPDVPPRQTSSGRAERAADKVAELIESVPPGSRLGTKEELRTLCEVSVGTFNEALRLLQARGLVTVKPGPGGGLFSAEQSPMVRLGNSVLALDARANDVADAVRIRDALDPLLIEDALWHASPADIDGLRRHITAMERAVSAADPVAFVHANWRLHAAIAAISPNALLSSLYTHLLDLIESHTLSVLPTSDQPLNEYIAHRHVLHRDLVDALDRRDRDEALRLIHEHNTSLQPAEDPAAHS</sequence>
<keyword evidence="2" id="KW-0238">DNA-binding</keyword>
<dbReference type="SMART" id="SM00895">
    <property type="entry name" value="FCD"/>
    <property type="match status" value="1"/>
</dbReference>